<dbReference type="InterPro" id="IPR001962">
    <property type="entry name" value="Asn_synthase"/>
</dbReference>
<dbReference type="InterPro" id="IPR006426">
    <property type="entry name" value="Asn_synth_AEB"/>
</dbReference>
<dbReference type="Gene3D" id="3.60.20.10">
    <property type="entry name" value="Glutamine Phosphoribosylpyrophosphate, subunit 1, domain 1"/>
    <property type="match status" value="1"/>
</dbReference>
<dbReference type="PANTHER" id="PTHR43284:SF1">
    <property type="entry name" value="ASPARAGINE SYNTHETASE"/>
    <property type="match status" value="1"/>
</dbReference>
<dbReference type="InterPro" id="IPR014729">
    <property type="entry name" value="Rossmann-like_a/b/a_fold"/>
</dbReference>
<dbReference type="EMBL" id="JAEVLS010000003">
    <property type="protein sequence ID" value="MBM0106203.1"/>
    <property type="molecule type" value="Genomic_DNA"/>
</dbReference>
<comment type="pathway">
    <text evidence="1">Amino-acid biosynthesis; L-asparagine biosynthesis; L-asparagine from L-aspartate (L-Gln route): step 1/1.</text>
</comment>
<dbReference type="EC" id="6.3.5.4" evidence="3"/>
<keyword evidence="6" id="KW-0315">Glutamine amidotransferase</keyword>
<keyword evidence="4" id="KW-0547">Nucleotide-binding</keyword>
<dbReference type="InterPro" id="IPR029055">
    <property type="entry name" value="Ntn_hydrolases_N"/>
</dbReference>
<evidence type="ECO:0000256" key="1">
    <source>
        <dbReference type="ARBA" id="ARBA00005187"/>
    </source>
</evidence>
<keyword evidence="5" id="KW-0067">ATP-binding</keyword>
<dbReference type="PANTHER" id="PTHR43284">
    <property type="entry name" value="ASPARAGINE SYNTHETASE (GLUTAMINE-HYDROLYZING)"/>
    <property type="match status" value="1"/>
</dbReference>
<comment type="catalytic activity">
    <reaction evidence="7">
        <text>L-aspartate + L-glutamine + ATP + H2O = L-asparagine + L-glutamate + AMP + diphosphate + H(+)</text>
        <dbReference type="Rhea" id="RHEA:12228"/>
        <dbReference type="ChEBI" id="CHEBI:15377"/>
        <dbReference type="ChEBI" id="CHEBI:15378"/>
        <dbReference type="ChEBI" id="CHEBI:29985"/>
        <dbReference type="ChEBI" id="CHEBI:29991"/>
        <dbReference type="ChEBI" id="CHEBI:30616"/>
        <dbReference type="ChEBI" id="CHEBI:33019"/>
        <dbReference type="ChEBI" id="CHEBI:58048"/>
        <dbReference type="ChEBI" id="CHEBI:58359"/>
        <dbReference type="ChEBI" id="CHEBI:456215"/>
        <dbReference type="EC" id="6.3.5.4"/>
    </reaction>
</comment>
<dbReference type="InterPro" id="IPR017932">
    <property type="entry name" value="GATase_2_dom"/>
</dbReference>
<keyword evidence="9" id="KW-0436">Ligase</keyword>
<dbReference type="InterPro" id="IPR033738">
    <property type="entry name" value="AsnB_N"/>
</dbReference>
<dbReference type="SUPFAM" id="SSF52402">
    <property type="entry name" value="Adenine nucleotide alpha hydrolases-like"/>
    <property type="match status" value="1"/>
</dbReference>
<protein>
    <recommendedName>
        <fullName evidence="3">asparagine synthase (glutamine-hydrolyzing)</fullName>
        <ecNumber evidence="3">6.3.5.4</ecNumber>
    </recommendedName>
</protein>
<evidence type="ECO:0000256" key="3">
    <source>
        <dbReference type="ARBA" id="ARBA00012737"/>
    </source>
</evidence>
<evidence type="ECO:0000256" key="2">
    <source>
        <dbReference type="ARBA" id="ARBA00005752"/>
    </source>
</evidence>
<organism evidence="9 10">
    <name type="scientific">Steroidobacter gossypii</name>
    <dbReference type="NCBI Taxonomy" id="2805490"/>
    <lineage>
        <taxon>Bacteria</taxon>
        <taxon>Pseudomonadati</taxon>
        <taxon>Pseudomonadota</taxon>
        <taxon>Gammaproteobacteria</taxon>
        <taxon>Steroidobacterales</taxon>
        <taxon>Steroidobacteraceae</taxon>
        <taxon>Steroidobacter</taxon>
    </lineage>
</organism>
<gene>
    <name evidence="9" type="primary">asnB</name>
    <name evidence="9" type="ORF">JM946_15835</name>
</gene>
<evidence type="ECO:0000256" key="7">
    <source>
        <dbReference type="ARBA" id="ARBA00048741"/>
    </source>
</evidence>
<name>A0ABS1WYZ3_9GAMM</name>
<dbReference type="Gene3D" id="3.40.50.620">
    <property type="entry name" value="HUPs"/>
    <property type="match status" value="1"/>
</dbReference>
<comment type="caution">
    <text evidence="9">The sequence shown here is derived from an EMBL/GenBank/DDBJ whole genome shotgun (WGS) entry which is preliminary data.</text>
</comment>
<dbReference type="NCBIfam" id="TIGR01536">
    <property type="entry name" value="asn_synth_AEB"/>
    <property type="match status" value="1"/>
</dbReference>
<evidence type="ECO:0000313" key="9">
    <source>
        <dbReference type="EMBL" id="MBM0106203.1"/>
    </source>
</evidence>
<comment type="similarity">
    <text evidence="2">Belongs to the asparagine synthetase family.</text>
</comment>
<evidence type="ECO:0000313" key="10">
    <source>
        <dbReference type="Proteomes" id="UP000661077"/>
    </source>
</evidence>
<reference evidence="9 10" key="1">
    <citation type="journal article" date="2021" name="Int. J. Syst. Evol. Microbiol.">
        <title>Steroidobacter gossypii sp. nov., isolated from soil of cotton cropping field.</title>
        <authorList>
            <person name="Huang R."/>
            <person name="Yang S."/>
            <person name="Zhen C."/>
            <person name="Liu W."/>
        </authorList>
    </citation>
    <scope>NUCLEOTIDE SEQUENCE [LARGE SCALE GENOMIC DNA]</scope>
    <source>
        <strain evidence="9 10">S1-65</strain>
    </source>
</reference>
<evidence type="ECO:0000256" key="6">
    <source>
        <dbReference type="ARBA" id="ARBA00022962"/>
    </source>
</evidence>
<feature type="domain" description="Glutamine amidotransferase type-2" evidence="8">
    <location>
        <begin position="2"/>
        <end position="213"/>
    </location>
</feature>
<dbReference type="RefSeq" id="WP_203168315.1">
    <property type="nucleotide sequence ID" value="NZ_JAEVLS010000003.1"/>
</dbReference>
<dbReference type="PIRSF" id="PIRSF001589">
    <property type="entry name" value="Asn_synthetase_glu-h"/>
    <property type="match status" value="1"/>
</dbReference>
<sequence>MCGIAGTLYFDAQRLPEQSRLERMVQAIAHRGPDGDGYHIEPGVGLGHARLSIIDLGGGAQPIHNGRRTVWITYNGEIFNYIELRQFLEARGHRFYTHTDTEVIVHLYEELGDRFVDELNGQFSFAIWDQPKRRMLLVRDRAGILPLYYAKTKDELVFASEVKSILASGAVSAALDPDGLDELMTFWAPQAPRTMFRGISQLGPGEMLIVENGAMVHKKYWEWSFPEPGEHRRAAQGDLEHELREILADATRLRLRADVPVGAYLSGGLDSSTLVALLQERVPQTLRTFSIGFDDAGLDESVHQRTVVDYLRTSHNHVQCSTADIARAFPRTIYHSEMPVLRTAPAPMQMLSGLVRRSDVKVVLTGEGADEVLGGYDIFKEAKVRHFWAQQPESSWRPGLLKRLYPYLNLTSAQSAAYLKEFFGVGLQNPDDPCFSHLPRWATTAQCKLFWSDDLRSRVQGSAVERLRDSLPAQMRGWHRFNRGEYLEAKTLLPSYLLSAQGDRMLMASSVEGRFPFLDHRLIEFANRLHPRYKMRVLKEKHLLKQAMRERLPGAILQRHKQPYRAPDAAAFVGSQPPEYVTELLSPQEIARYGYFDPDKVARLVAKLQRAKVPAARDNMALVGILSTQLWHAQFVAGRKFE</sequence>
<keyword evidence="10" id="KW-1185">Reference proteome</keyword>
<dbReference type="SUPFAM" id="SSF56235">
    <property type="entry name" value="N-terminal nucleophile aminohydrolases (Ntn hydrolases)"/>
    <property type="match status" value="1"/>
</dbReference>
<dbReference type="CDD" id="cd01991">
    <property type="entry name" value="Asn_synthase_B_C"/>
    <property type="match status" value="1"/>
</dbReference>
<dbReference type="InterPro" id="IPR051786">
    <property type="entry name" value="ASN_synthetase/amidase"/>
</dbReference>
<dbReference type="Pfam" id="PF13537">
    <property type="entry name" value="GATase_7"/>
    <property type="match status" value="1"/>
</dbReference>
<evidence type="ECO:0000256" key="4">
    <source>
        <dbReference type="ARBA" id="ARBA00022741"/>
    </source>
</evidence>
<dbReference type="CDD" id="cd00712">
    <property type="entry name" value="AsnB"/>
    <property type="match status" value="1"/>
</dbReference>
<evidence type="ECO:0000256" key="5">
    <source>
        <dbReference type="ARBA" id="ARBA00022840"/>
    </source>
</evidence>
<accession>A0ABS1WYZ3</accession>
<dbReference type="PROSITE" id="PS51278">
    <property type="entry name" value="GATASE_TYPE_2"/>
    <property type="match status" value="1"/>
</dbReference>
<evidence type="ECO:0000259" key="8">
    <source>
        <dbReference type="PROSITE" id="PS51278"/>
    </source>
</evidence>
<proteinExistence type="inferred from homology"/>
<dbReference type="Pfam" id="PF00733">
    <property type="entry name" value="Asn_synthase"/>
    <property type="match status" value="1"/>
</dbReference>
<dbReference type="GO" id="GO:0004066">
    <property type="term" value="F:asparagine synthase (glutamine-hydrolyzing) activity"/>
    <property type="evidence" value="ECO:0007669"/>
    <property type="project" value="UniProtKB-EC"/>
</dbReference>
<dbReference type="Proteomes" id="UP000661077">
    <property type="component" value="Unassembled WGS sequence"/>
</dbReference>